<reference evidence="2 3" key="1">
    <citation type="submission" date="2019-11" db="EMBL/GenBank/DDBJ databases">
        <title>Caenimonas koreensis gen. nov., sp. nov., isolated from activated sludge.</title>
        <authorList>
            <person name="Seung H.R."/>
        </authorList>
    </citation>
    <scope>NUCLEOTIDE SEQUENCE [LARGE SCALE GENOMIC DNA]</scope>
    <source>
        <strain evidence="2 3">EMB320</strain>
    </source>
</reference>
<keyword evidence="1" id="KW-0472">Membrane</keyword>
<proteinExistence type="predicted"/>
<name>A0A844B421_9BURK</name>
<dbReference type="EMBL" id="WJBU01000001">
    <property type="protein sequence ID" value="MRD45996.1"/>
    <property type="molecule type" value="Genomic_DNA"/>
</dbReference>
<sequence>MKHGSEAQESSFHVLLEGGRVGPYNRRTIVGMRIKNTLTSEHIVVGDDGTERTVADLISRRPAESFSANRSGVFSLVRATYSAALVEAERGPLEIPAFRGEIEARVQHDVLRLAGRFRSGLGWKEGRVKIALASIVHARLRGSLVDLWLRSGDSEKLQKVALEMFTPTAAGELVEWLPDASAWPGAVDAPSNAASGKPVSHYGVWVAIAAVATVLVTVLVVLLWPRIR</sequence>
<dbReference type="RefSeq" id="WP_153583322.1">
    <property type="nucleotide sequence ID" value="NZ_WJBU01000001.1"/>
</dbReference>
<accession>A0A844B421</accession>
<feature type="transmembrane region" description="Helical" evidence="1">
    <location>
        <begin position="202"/>
        <end position="224"/>
    </location>
</feature>
<dbReference type="AlphaFoldDB" id="A0A844B421"/>
<organism evidence="2 3">
    <name type="scientific">Caenimonas koreensis DSM 17982</name>
    <dbReference type="NCBI Taxonomy" id="1121255"/>
    <lineage>
        <taxon>Bacteria</taxon>
        <taxon>Pseudomonadati</taxon>
        <taxon>Pseudomonadota</taxon>
        <taxon>Betaproteobacteria</taxon>
        <taxon>Burkholderiales</taxon>
        <taxon>Comamonadaceae</taxon>
        <taxon>Caenimonas</taxon>
    </lineage>
</organism>
<dbReference type="Proteomes" id="UP000487350">
    <property type="component" value="Unassembled WGS sequence"/>
</dbReference>
<comment type="caution">
    <text evidence="2">The sequence shown here is derived from an EMBL/GenBank/DDBJ whole genome shotgun (WGS) entry which is preliminary data.</text>
</comment>
<keyword evidence="1" id="KW-0812">Transmembrane</keyword>
<evidence type="ECO:0000313" key="2">
    <source>
        <dbReference type="EMBL" id="MRD45996.1"/>
    </source>
</evidence>
<gene>
    <name evidence="2" type="ORF">GHT07_01800</name>
</gene>
<evidence type="ECO:0000313" key="3">
    <source>
        <dbReference type="Proteomes" id="UP000487350"/>
    </source>
</evidence>
<dbReference type="OrthoDB" id="8908971at2"/>
<keyword evidence="3" id="KW-1185">Reference proteome</keyword>
<evidence type="ECO:0000256" key="1">
    <source>
        <dbReference type="SAM" id="Phobius"/>
    </source>
</evidence>
<protein>
    <submittedName>
        <fullName evidence="2">Uncharacterized protein</fullName>
    </submittedName>
</protein>
<keyword evidence="1" id="KW-1133">Transmembrane helix</keyword>